<evidence type="ECO:0000256" key="3">
    <source>
        <dbReference type="SAM" id="Phobius"/>
    </source>
</evidence>
<evidence type="ECO:0000256" key="2">
    <source>
        <dbReference type="SAM" id="MobiDB-lite"/>
    </source>
</evidence>
<evidence type="ECO:0008006" key="6">
    <source>
        <dbReference type="Google" id="ProtNLM"/>
    </source>
</evidence>
<feature type="region of interest" description="Disordered" evidence="2">
    <location>
        <begin position="1"/>
        <end position="52"/>
    </location>
</feature>
<reference evidence="4" key="2">
    <citation type="submission" date="2020-09" db="EMBL/GenBank/DDBJ databases">
        <authorList>
            <person name="Sun Q."/>
            <person name="Sedlacek I."/>
        </authorList>
    </citation>
    <scope>NUCLEOTIDE SEQUENCE</scope>
    <source>
        <strain evidence="4">CCM 7905</strain>
    </source>
</reference>
<evidence type="ECO:0000256" key="1">
    <source>
        <dbReference type="SAM" id="Coils"/>
    </source>
</evidence>
<keyword evidence="3" id="KW-0812">Transmembrane</keyword>
<feature type="compositionally biased region" description="Low complexity" evidence="2">
    <location>
        <begin position="162"/>
        <end position="171"/>
    </location>
</feature>
<dbReference type="AlphaFoldDB" id="A0A917D0C0"/>
<accession>A0A917D0C0</accession>
<gene>
    <name evidence="4" type="ORF">GCM10007304_19440</name>
</gene>
<feature type="compositionally biased region" description="Polar residues" evidence="2">
    <location>
        <begin position="37"/>
        <end position="47"/>
    </location>
</feature>
<comment type="caution">
    <text evidence="4">The sequence shown here is derived from an EMBL/GenBank/DDBJ whole genome shotgun (WGS) entry which is preliminary data.</text>
</comment>
<keyword evidence="3" id="KW-0472">Membrane</keyword>
<dbReference type="RefSeq" id="WP_188544593.1">
    <property type="nucleotide sequence ID" value="NZ_BMCU01000002.1"/>
</dbReference>
<protein>
    <recommendedName>
        <fullName evidence="6">Cell division protein FtsL</fullName>
    </recommendedName>
</protein>
<proteinExistence type="predicted"/>
<name>A0A917D0C0_9NOCA</name>
<keyword evidence="1" id="KW-0175">Coiled coil</keyword>
<organism evidence="4 5">
    <name type="scientific">Rhodococcoides trifolii</name>
    <dbReference type="NCBI Taxonomy" id="908250"/>
    <lineage>
        <taxon>Bacteria</taxon>
        <taxon>Bacillati</taxon>
        <taxon>Actinomycetota</taxon>
        <taxon>Actinomycetes</taxon>
        <taxon>Mycobacteriales</taxon>
        <taxon>Nocardiaceae</taxon>
        <taxon>Rhodococcoides</taxon>
    </lineage>
</organism>
<evidence type="ECO:0000313" key="4">
    <source>
        <dbReference type="EMBL" id="GGG05445.1"/>
    </source>
</evidence>
<dbReference type="Proteomes" id="UP000654257">
    <property type="component" value="Unassembled WGS sequence"/>
</dbReference>
<feature type="coiled-coil region" evidence="1">
    <location>
        <begin position="90"/>
        <end position="117"/>
    </location>
</feature>
<feature type="compositionally biased region" description="Low complexity" evidence="2">
    <location>
        <begin position="196"/>
        <end position="244"/>
    </location>
</feature>
<dbReference type="EMBL" id="BMCU01000002">
    <property type="protein sequence ID" value="GGG05445.1"/>
    <property type="molecule type" value="Genomic_DNA"/>
</dbReference>
<reference evidence="4" key="1">
    <citation type="journal article" date="2014" name="Int. J. Syst. Evol. Microbiol.">
        <title>Complete genome sequence of Corynebacterium casei LMG S-19264T (=DSM 44701T), isolated from a smear-ripened cheese.</title>
        <authorList>
            <consortium name="US DOE Joint Genome Institute (JGI-PGF)"/>
            <person name="Walter F."/>
            <person name="Albersmeier A."/>
            <person name="Kalinowski J."/>
            <person name="Ruckert C."/>
        </authorList>
    </citation>
    <scope>NUCLEOTIDE SEQUENCE</scope>
    <source>
        <strain evidence="4">CCM 7905</strain>
    </source>
</reference>
<sequence>MSVPVTSPRRDLEVSRPSTRTSRTGAAKRAYDKRQQRAQVHTKSGSDSPRAGGSIAARIPFVTLVIGLLSVGLALTLLLTTRSTEDSYALTAQRQQNQSLAEQAAGLERDVETANSAPELAKRAKELGMIPTKDVPRLVVAPDGSVQVIGKPAPAAGPPAPDFDAAAPTGPVVGSPNTAGATALSREALTPVGSGTSTTSASATPTPTASATPSASSAPTSAQAPAPAPSAPTTTPAPAAVAPAPAAPAPAAPAGEQQVPA</sequence>
<evidence type="ECO:0000313" key="5">
    <source>
        <dbReference type="Proteomes" id="UP000654257"/>
    </source>
</evidence>
<feature type="transmembrane region" description="Helical" evidence="3">
    <location>
        <begin position="55"/>
        <end position="79"/>
    </location>
</feature>
<keyword evidence="5" id="KW-1185">Reference proteome</keyword>
<keyword evidence="3" id="KW-1133">Transmembrane helix</keyword>
<feature type="region of interest" description="Disordered" evidence="2">
    <location>
        <begin position="150"/>
        <end position="261"/>
    </location>
</feature>